<dbReference type="HOGENOM" id="CLU_609306_0_0_11"/>
<name>D3FD46_CONWI</name>
<proteinExistence type="predicted"/>
<dbReference type="Gene3D" id="3.40.720.10">
    <property type="entry name" value="Alkaline Phosphatase, subunit A"/>
    <property type="match status" value="1"/>
</dbReference>
<dbReference type="InterPro" id="IPR017850">
    <property type="entry name" value="Alkaline_phosphatase_core_sf"/>
</dbReference>
<evidence type="ECO:0000256" key="1">
    <source>
        <dbReference type="ARBA" id="ARBA00022801"/>
    </source>
</evidence>
<organism evidence="4 5">
    <name type="scientific">Conexibacter woesei (strain DSM 14684 / CCUG 47730 / CIP 108061 / JCM 11494 / NBRC 100937 / ID131577)</name>
    <dbReference type="NCBI Taxonomy" id="469383"/>
    <lineage>
        <taxon>Bacteria</taxon>
        <taxon>Bacillati</taxon>
        <taxon>Actinomycetota</taxon>
        <taxon>Thermoleophilia</taxon>
        <taxon>Solirubrobacterales</taxon>
        <taxon>Conexibacteraceae</taxon>
        <taxon>Conexibacter</taxon>
    </lineage>
</organism>
<dbReference type="STRING" id="469383.Cwoe_5027"/>
<dbReference type="GO" id="GO:0016788">
    <property type="term" value="F:hydrolase activity, acting on ester bonds"/>
    <property type="evidence" value="ECO:0007669"/>
    <property type="project" value="InterPro"/>
</dbReference>
<gene>
    <name evidence="4" type="ordered locus">Cwoe_5027</name>
</gene>
<keyword evidence="5" id="KW-1185">Reference proteome</keyword>
<dbReference type="EMBL" id="CP001854">
    <property type="protein sequence ID" value="ADB53438.1"/>
    <property type="molecule type" value="Genomic_DNA"/>
</dbReference>
<accession>D3FD46</accession>
<evidence type="ECO:0000313" key="4">
    <source>
        <dbReference type="EMBL" id="ADB53438.1"/>
    </source>
</evidence>
<feature type="compositionally biased region" description="Low complexity" evidence="3">
    <location>
        <begin position="76"/>
        <end position="100"/>
    </location>
</feature>
<evidence type="ECO:0000256" key="2">
    <source>
        <dbReference type="ARBA" id="ARBA00023026"/>
    </source>
</evidence>
<evidence type="ECO:0000256" key="3">
    <source>
        <dbReference type="SAM" id="MobiDB-lite"/>
    </source>
</evidence>
<feature type="region of interest" description="Disordered" evidence="3">
    <location>
        <begin position="74"/>
        <end position="131"/>
    </location>
</feature>
<protein>
    <submittedName>
        <fullName evidence="4">Phosphoesterase</fullName>
    </submittedName>
</protein>
<reference evidence="5" key="2">
    <citation type="submission" date="2010-01" db="EMBL/GenBank/DDBJ databases">
        <title>The complete genome of Conexibacter woesei DSM 14684.</title>
        <authorList>
            <consortium name="US DOE Joint Genome Institute (JGI-PGF)"/>
            <person name="Lucas S."/>
            <person name="Copeland A."/>
            <person name="Lapidus A."/>
            <person name="Glavina del Rio T."/>
            <person name="Dalin E."/>
            <person name="Tice H."/>
            <person name="Bruce D."/>
            <person name="Goodwin L."/>
            <person name="Pitluck S."/>
            <person name="Kyrpides N."/>
            <person name="Mavromatis K."/>
            <person name="Ivanova N."/>
            <person name="Mikhailova N."/>
            <person name="Chertkov O."/>
            <person name="Brettin T."/>
            <person name="Detter J.C."/>
            <person name="Han C."/>
            <person name="Larimer F."/>
            <person name="Land M."/>
            <person name="Hauser L."/>
            <person name="Markowitz V."/>
            <person name="Cheng J.-F."/>
            <person name="Hugenholtz P."/>
            <person name="Woyke T."/>
            <person name="Wu D."/>
            <person name="Pukall R."/>
            <person name="Steenblock K."/>
            <person name="Schneider S."/>
            <person name="Klenk H.-P."/>
            <person name="Eisen J.A."/>
        </authorList>
    </citation>
    <scope>NUCLEOTIDE SEQUENCE [LARGE SCALE GENOMIC DNA]</scope>
    <source>
        <strain evidence="5">DSM 14684 / CIP 108061 / JCM 11494 / NBRC 100937 / ID131577</strain>
    </source>
</reference>
<dbReference type="KEGG" id="cwo:Cwoe_5027"/>
<dbReference type="eggNOG" id="COG3511">
    <property type="taxonomic scope" value="Bacteria"/>
</dbReference>
<keyword evidence="2" id="KW-0843">Virulence</keyword>
<dbReference type="InterPro" id="IPR007312">
    <property type="entry name" value="Phosphoesterase"/>
</dbReference>
<reference evidence="4 5" key="1">
    <citation type="journal article" date="2010" name="Stand. Genomic Sci.">
        <title>Complete genome sequence of Conexibacter woesei type strain (ID131577).</title>
        <authorList>
            <person name="Pukall R."/>
            <person name="Lapidus A."/>
            <person name="Glavina Del Rio T."/>
            <person name="Copeland A."/>
            <person name="Tice H."/>
            <person name="Cheng J.-F."/>
            <person name="Lucas S."/>
            <person name="Chen F."/>
            <person name="Nolan M."/>
            <person name="Bruce D."/>
            <person name="Goodwin L."/>
            <person name="Pitluck S."/>
            <person name="Mavromatis K."/>
            <person name="Ivanova N."/>
            <person name="Ovchinnikova G."/>
            <person name="Pati A."/>
            <person name="Chen A."/>
            <person name="Palaniappan K."/>
            <person name="Land M."/>
            <person name="Hauser L."/>
            <person name="Chang Y.-J."/>
            <person name="Jeffries C.D."/>
            <person name="Chain P."/>
            <person name="Meincke L."/>
            <person name="Sims D."/>
            <person name="Brettin T."/>
            <person name="Detter J.C."/>
            <person name="Rohde M."/>
            <person name="Goeker M."/>
            <person name="Bristow J."/>
            <person name="Eisen J.A."/>
            <person name="Markowitz V."/>
            <person name="Kyrpides N.C."/>
            <person name="Klenk H.-P."/>
            <person name="Hugenholtz P."/>
        </authorList>
    </citation>
    <scope>NUCLEOTIDE SEQUENCE [LARGE SCALE GENOMIC DNA]</scope>
    <source>
        <strain evidence="5">DSM 14684 / CIP 108061 / JCM 11494 / NBRC 100937 / ID131577</strain>
    </source>
</reference>
<sequence>MIAALSLLATVLVLVEGGRGSSRGESAMRAVASYTPRTVTAALPPAAAPAGDAAAADTDGTAGAESDAAADDAALDDTGTLGDDAASSGEDASGEPAADPAPGPDADERDPGSGGSGPASADEQAADPDPQPTKIRHVFVIALAGHGLDATFGPQSAAPYLSRRLRPKGTLLSGYRPLGTADLPDYLAMIGGQPPNASTNAGCPTFAEIPPSTRPTASGEIRADGCVFPNTVLTVADQLTSRGLDWRAYVEDLDRGPARTAACRRPASNAADDTVRARVGDGYATRHNPFVYYHSLLDLGDCDAKDGPLERLEGDLRAVRSTPNYAFVAPNLCNDGSESPCVDGAPGGLPAADAFLARWVPKILASPAYRKDGLLIVTFAGGAQPPNGALLVSRFAKAGATAGGDYGPYSLLRSVEDLFALRPIARAASARSFAPTVLGDAYASPPGDG</sequence>
<evidence type="ECO:0000313" key="5">
    <source>
        <dbReference type="Proteomes" id="UP000008229"/>
    </source>
</evidence>
<dbReference type="Proteomes" id="UP000008229">
    <property type="component" value="Chromosome"/>
</dbReference>
<dbReference type="AlphaFoldDB" id="D3FD46"/>
<keyword evidence="1" id="KW-0378">Hydrolase</keyword>
<dbReference type="Pfam" id="PF04185">
    <property type="entry name" value="Phosphoesterase"/>
    <property type="match status" value="1"/>
</dbReference>